<dbReference type="KEGG" id="char:105906781"/>
<evidence type="ECO:0000313" key="11">
    <source>
        <dbReference type="Proteomes" id="UP000515152"/>
    </source>
</evidence>
<dbReference type="InterPro" id="IPR023260">
    <property type="entry name" value="Cys/Ser-rich_nuc_prot"/>
</dbReference>
<dbReference type="OrthoDB" id="5946974at2759"/>
<keyword evidence="3" id="KW-0053">Apoptosis</keyword>
<dbReference type="InterPro" id="IPR031972">
    <property type="entry name" value="CSRNP_N"/>
</dbReference>
<feature type="domain" description="Cysteine/serine-rich nuclear protein N-terminal" evidence="10">
    <location>
        <begin position="4"/>
        <end position="146"/>
    </location>
</feature>
<evidence type="ECO:0000256" key="4">
    <source>
        <dbReference type="ARBA" id="ARBA00023015"/>
    </source>
</evidence>
<keyword evidence="6" id="KW-0010">Activator</keyword>
<accession>A0A6P8FC49</accession>
<evidence type="ECO:0000256" key="9">
    <source>
        <dbReference type="SAM" id="MobiDB-lite"/>
    </source>
</evidence>
<keyword evidence="7" id="KW-0804">Transcription</keyword>
<dbReference type="PRINTS" id="PR02031">
    <property type="entry name" value="CYSSERRICHNP"/>
</dbReference>
<dbReference type="PANTHER" id="PTHR13580">
    <property type="entry name" value="TGF-BETA INDUCED APOPTOSIS PROTEIN"/>
    <property type="match status" value="1"/>
</dbReference>
<protein>
    <submittedName>
        <fullName evidence="12">Cysteine/serine-rich nuclear protein 2</fullName>
    </submittedName>
</protein>
<dbReference type="Pfam" id="PF16019">
    <property type="entry name" value="CSRNP_N"/>
    <property type="match status" value="1"/>
</dbReference>
<gene>
    <name evidence="12" type="primary">LOC105906781</name>
</gene>
<evidence type="ECO:0000256" key="6">
    <source>
        <dbReference type="ARBA" id="ARBA00023159"/>
    </source>
</evidence>
<feature type="non-terminal residue" evidence="12">
    <location>
        <position position="1"/>
    </location>
</feature>
<proteinExistence type="inferred from homology"/>
<feature type="compositionally biased region" description="Low complexity" evidence="9">
    <location>
        <begin position="276"/>
        <end position="301"/>
    </location>
</feature>
<dbReference type="AlphaFoldDB" id="A0A6P8FC49"/>
<dbReference type="GeneID" id="105906781"/>
<reference evidence="12" key="1">
    <citation type="submission" date="2025-08" db="UniProtKB">
        <authorList>
            <consortium name="RefSeq"/>
        </authorList>
    </citation>
    <scope>IDENTIFICATION</scope>
</reference>
<comment type="subcellular location">
    <subcellularLocation>
        <location evidence="1">Nucleus</location>
    </subcellularLocation>
</comment>
<dbReference type="RefSeq" id="XP_031421366.1">
    <property type="nucleotide sequence ID" value="XM_031565506.1"/>
</dbReference>
<organism evidence="11 12">
    <name type="scientific">Clupea harengus</name>
    <name type="common">Atlantic herring</name>
    <dbReference type="NCBI Taxonomy" id="7950"/>
    <lineage>
        <taxon>Eukaryota</taxon>
        <taxon>Metazoa</taxon>
        <taxon>Chordata</taxon>
        <taxon>Craniata</taxon>
        <taxon>Vertebrata</taxon>
        <taxon>Euteleostomi</taxon>
        <taxon>Actinopterygii</taxon>
        <taxon>Neopterygii</taxon>
        <taxon>Teleostei</taxon>
        <taxon>Clupei</taxon>
        <taxon>Clupeiformes</taxon>
        <taxon>Clupeoidei</taxon>
        <taxon>Clupeidae</taxon>
        <taxon>Clupea</taxon>
    </lineage>
</organism>
<evidence type="ECO:0000256" key="1">
    <source>
        <dbReference type="ARBA" id="ARBA00004123"/>
    </source>
</evidence>
<feature type="region of interest" description="Disordered" evidence="9">
    <location>
        <begin position="150"/>
        <end position="178"/>
    </location>
</feature>
<feature type="region of interest" description="Disordered" evidence="9">
    <location>
        <begin position="325"/>
        <end position="396"/>
    </location>
</feature>
<dbReference type="GO" id="GO:0000981">
    <property type="term" value="F:DNA-binding transcription factor activity, RNA polymerase II-specific"/>
    <property type="evidence" value="ECO:0007669"/>
    <property type="project" value="TreeGrafter"/>
</dbReference>
<sequence>PFQLTRNGTVECAQADLLTLDDVSDEDLDVDSVEVDDCFFLQPLPTKRRRALLRASGISRIDAREKAELRAIRLSREECGCDCRFYCDPRHCGCSQAGIKCQVDRMSFPCGCSREGCGNTAGRIEFNPLRVRTHYLHTIMKLNLEKRGLLGEAPDDPEAPTPSPSMSPSLSPGSDLEAEARAVQELLAEHDSLERENETAVLHLQSAEERERQREQEEVEVEVQVQQEPLPDPALCLLTRQLTEEARAEAVEGMLIQGPFPGGAALLCISEDQVGQQLQPEEQQQQQQEQPEQEPQQQEQEGCLLKDQPAPLLYYQIGQLEARAFRSRASAEEAERESTEGDRGGEEDTESEGHEQVTSEQSSGESSPAVVPCPESRGEEEPPSPQEESPDGPCQQVCLVSDQDALELPTEV</sequence>
<evidence type="ECO:0000256" key="3">
    <source>
        <dbReference type="ARBA" id="ARBA00022703"/>
    </source>
</evidence>
<dbReference type="GO" id="GO:0006915">
    <property type="term" value="P:apoptotic process"/>
    <property type="evidence" value="ECO:0007669"/>
    <property type="project" value="UniProtKB-KW"/>
</dbReference>
<keyword evidence="5" id="KW-0238">DNA-binding</keyword>
<dbReference type="GO" id="GO:0043565">
    <property type="term" value="F:sequence-specific DNA binding"/>
    <property type="evidence" value="ECO:0007669"/>
    <property type="project" value="TreeGrafter"/>
</dbReference>
<keyword evidence="11" id="KW-1185">Reference proteome</keyword>
<feature type="compositionally biased region" description="Basic and acidic residues" evidence="9">
    <location>
        <begin position="206"/>
        <end position="216"/>
    </location>
</feature>
<feature type="region of interest" description="Disordered" evidence="9">
    <location>
        <begin position="275"/>
        <end position="303"/>
    </location>
</feature>
<evidence type="ECO:0000256" key="5">
    <source>
        <dbReference type="ARBA" id="ARBA00023125"/>
    </source>
</evidence>
<keyword evidence="4" id="KW-0805">Transcription regulation</keyword>
<evidence type="ECO:0000256" key="7">
    <source>
        <dbReference type="ARBA" id="ARBA00023163"/>
    </source>
</evidence>
<evidence type="ECO:0000256" key="8">
    <source>
        <dbReference type="ARBA" id="ARBA00023242"/>
    </source>
</evidence>
<dbReference type="GO" id="GO:0005634">
    <property type="term" value="C:nucleus"/>
    <property type="evidence" value="ECO:0007669"/>
    <property type="project" value="UniProtKB-SubCell"/>
</dbReference>
<dbReference type="Proteomes" id="UP000515152">
    <property type="component" value="Chromosome 4"/>
</dbReference>
<keyword evidence="8" id="KW-0539">Nucleus</keyword>
<name>A0A6P8FC49_CLUHA</name>
<dbReference type="PANTHER" id="PTHR13580:SF6">
    <property type="entry name" value="CYSTEINE_SERINE-RICH NUCLEAR PROTEIN 2"/>
    <property type="match status" value="1"/>
</dbReference>
<feature type="region of interest" description="Disordered" evidence="9">
    <location>
        <begin position="206"/>
        <end position="225"/>
    </location>
</feature>
<evidence type="ECO:0000259" key="10">
    <source>
        <dbReference type="Pfam" id="PF16019"/>
    </source>
</evidence>
<evidence type="ECO:0000256" key="2">
    <source>
        <dbReference type="ARBA" id="ARBA00008548"/>
    </source>
</evidence>
<comment type="similarity">
    <text evidence="2">Belongs to the AXUD1 family.</text>
</comment>
<feature type="compositionally biased region" description="Basic and acidic residues" evidence="9">
    <location>
        <begin position="329"/>
        <end position="357"/>
    </location>
</feature>
<evidence type="ECO:0000313" key="12">
    <source>
        <dbReference type="RefSeq" id="XP_031421366.1"/>
    </source>
</evidence>